<evidence type="ECO:0000259" key="4">
    <source>
        <dbReference type="SMART" id="SM00470"/>
    </source>
</evidence>
<dbReference type="PANTHER" id="PTHR33375:SF1">
    <property type="entry name" value="CHROMOSOME-PARTITIONING PROTEIN PARB-RELATED"/>
    <property type="match status" value="1"/>
</dbReference>
<dbReference type="InterPro" id="IPR003115">
    <property type="entry name" value="ParB_N"/>
</dbReference>
<keyword evidence="3" id="KW-0238">DNA-binding</keyword>
<feature type="domain" description="ParB-like N-terminal" evidence="4">
    <location>
        <begin position="31"/>
        <end position="121"/>
    </location>
</feature>
<dbReference type="InterPro" id="IPR041468">
    <property type="entry name" value="HTH_ParB/Spo0J"/>
</dbReference>
<evidence type="ECO:0000256" key="3">
    <source>
        <dbReference type="ARBA" id="ARBA00023125"/>
    </source>
</evidence>
<dbReference type="GO" id="GO:0003677">
    <property type="term" value="F:DNA binding"/>
    <property type="evidence" value="ECO:0007669"/>
    <property type="project" value="UniProtKB-KW"/>
</dbReference>
<evidence type="ECO:0000313" key="5">
    <source>
        <dbReference type="EMBL" id="HIY69281.1"/>
    </source>
</evidence>
<evidence type="ECO:0000256" key="2">
    <source>
        <dbReference type="ARBA" id="ARBA00022829"/>
    </source>
</evidence>
<name>A0A9D1Z4A6_9BACT</name>
<evidence type="ECO:0000256" key="1">
    <source>
        <dbReference type="ARBA" id="ARBA00006295"/>
    </source>
</evidence>
<dbReference type="SUPFAM" id="SSF110849">
    <property type="entry name" value="ParB/Sulfiredoxin"/>
    <property type="match status" value="1"/>
</dbReference>
<dbReference type="EMBL" id="DXDA01000062">
    <property type="protein sequence ID" value="HIY69281.1"/>
    <property type="molecule type" value="Genomic_DNA"/>
</dbReference>
<organism evidence="5 6">
    <name type="scientific">Candidatus Alistipes intestinigallinarum</name>
    <dbReference type="NCBI Taxonomy" id="2838440"/>
    <lineage>
        <taxon>Bacteria</taxon>
        <taxon>Pseudomonadati</taxon>
        <taxon>Bacteroidota</taxon>
        <taxon>Bacteroidia</taxon>
        <taxon>Bacteroidales</taxon>
        <taxon>Rikenellaceae</taxon>
        <taxon>Alistipes</taxon>
    </lineage>
</organism>
<sequence length="290" mass="32315">MKPQKGLGRGLDAIFGSEAVDAKLKPMSQMAEIEIADIIPNPTQPRTQFDEEALDELADSIRQLGVIQPVTVKKADDGKYIIISGERRWRAAQRADLKTLPAYIREVDDENLHAMALVENIQRQDLNAIEIALGMQRLIDECHLTQDALSEKVGKKRSSVSNYLRLLKLPDEVQLALKEGLISMGHAKAIAGAPADQQLRLLKRCIKKGLSVRQVEELARTLAEAPARAARNAEDEEYPESYSRLVEQLESLFSEDISIKRSKNGGGKIVIGFGDDSDIERFLERFANRS</sequence>
<dbReference type="Gene3D" id="1.10.10.2830">
    <property type="match status" value="1"/>
</dbReference>
<proteinExistence type="inferred from homology"/>
<dbReference type="GO" id="GO:0007059">
    <property type="term" value="P:chromosome segregation"/>
    <property type="evidence" value="ECO:0007669"/>
    <property type="project" value="UniProtKB-KW"/>
</dbReference>
<evidence type="ECO:0000313" key="6">
    <source>
        <dbReference type="Proteomes" id="UP000886844"/>
    </source>
</evidence>
<reference evidence="5" key="2">
    <citation type="submission" date="2021-04" db="EMBL/GenBank/DDBJ databases">
        <authorList>
            <person name="Gilroy R."/>
        </authorList>
    </citation>
    <scope>NUCLEOTIDE SEQUENCE</scope>
    <source>
        <strain evidence="5">5134</strain>
    </source>
</reference>
<gene>
    <name evidence="5" type="ORF">H9828_07685</name>
</gene>
<reference evidence="5" key="1">
    <citation type="journal article" date="2021" name="PeerJ">
        <title>Extensive microbial diversity within the chicken gut microbiome revealed by metagenomics and culture.</title>
        <authorList>
            <person name="Gilroy R."/>
            <person name="Ravi A."/>
            <person name="Getino M."/>
            <person name="Pursley I."/>
            <person name="Horton D.L."/>
            <person name="Alikhan N.F."/>
            <person name="Baker D."/>
            <person name="Gharbi K."/>
            <person name="Hall N."/>
            <person name="Watson M."/>
            <person name="Adriaenssens E.M."/>
            <person name="Foster-Nyarko E."/>
            <person name="Jarju S."/>
            <person name="Secka A."/>
            <person name="Antonio M."/>
            <person name="Oren A."/>
            <person name="Chaudhuri R.R."/>
            <person name="La Ragione R."/>
            <person name="Hildebrand F."/>
            <person name="Pallen M.J."/>
        </authorList>
    </citation>
    <scope>NUCLEOTIDE SEQUENCE</scope>
    <source>
        <strain evidence="5">5134</strain>
    </source>
</reference>
<dbReference type="InterPro" id="IPR004437">
    <property type="entry name" value="ParB/RepB/Spo0J"/>
</dbReference>
<accession>A0A9D1Z4A6</accession>
<protein>
    <submittedName>
        <fullName evidence="5">ParB/RepB/Spo0J family partition protein</fullName>
    </submittedName>
</protein>
<dbReference type="GO" id="GO:0005694">
    <property type="term" value="C:chromosome"/>
    <property type="evidence" value="ECO:0007669"/>
    <property type="project" value="TreeGrafter"/>
</dbReference>
<dbReference type="AlphaFoldDB" id="A0A9D1Z4A6"/>
<keyword evidence="2" id="KW-0159">Chromosome partition</keyword>
<dbReference type="GO" id="GO:0045881">
    <property type="term" value="P:positive regulation of sporulation resulting in formation of a cellular spore"/>
    <property type="evidence" value="ECO:0007669"/>
    <property type="project" value="TreeGrafter"/>
</dbReference>
<dbReference type="InterPro" id="IPR050336">
    <property type="entry name" value="Chromosome_partition/occlusion"/>
</dbReference>
<dbReference type="Pfam" id="PF17762">
    <property type="entry name" value="HTH_ParB"/>
    <property type="match status" value="1"/>
</dbReference>
<dbReference type="PANTHER" id="PTHR33375">
    <property type="entry name" value="CHROMOSOME-PARTITIONING PROTEIN PARB-RELATED"/>
    <property type="match status" value="1"/>
</dbReference>
<dbReference type="Proteomes" id="UP000886844">
    <property type="component" value="Unassembled WGS sequence"/>
</dbReference>
<dbReference type="CDD" id="cd16393">
    <property type="entry name" value="SPO0J_N"/>
    <property type="match status" value="1"/>
</dbReference>
<dbReference type="FunFam" id="1.10.10.2830:FF:000001">
    <property type="entry name" value="Chromosome partitioning protein ParB"/>
    <property type="match status" value="1"/>
</dbReference>
<dbReference type="Gene3D" id="3.90.1530.30">
    <property type="match status" value="1"/>
</dbReference>
<dbReference type="NCBIfam" id="TIGR00180">
    <property type="entry name" value="parB_part"/>
    <property type="match status" value="1"/>
</dbReference>
<dbReference type="Pfam" id="PF02195">
    <property type="entry name" value="ParB_N"/>
    <property type="match status" value="1"/>
</dbReference>
<dbReference type="FunFam" id="3.90.1530.30:FF:000001">
    <property type="entry name" value="Chromosome partitioning protein ParB"/>
    <property type="match status" value="1"/>
</dbReference>
<comment type="caution">
    <text evidence="5">The sequence shown here is derived from an EMBL/GenBank/DDBJ whole genome shotgun (WGS) entry which is preliminary data.</text>
</comment>
<dbReference type="InterPro" id="IPR036086">
    <property type="entry name" value="ParB/Sulfiredoxin_sf"/>
</dbReference>
<dbReference type="SMART" id="SM00470">
    <property type="entry name" value="ParB"/>
    <property type="match status" value="1"/>
</dbReference>
<comment type="similarity">
    <text evidence="1">Belongs to the ParB family.</text>
</comment>